<dbReference type="AlphaFoldDB" id="A0A291GSU3"/>
<name>A0A291GSU3_9MICO</name>
<keyword evidence="3" id="KW-1185">Reference proteome</keyword>
<gene>
    <name evidence="2" type="ORF">CFK38_16045</name>
</gene>
<dbReference type="GO" id="GO:0016747">
    <property type="term" value="F:acyltransferase activity, transferring groups other than amino-acyl groups"/>
    <property type="evidence" value="ECO:0007669"/>
    <property type="project" value="InterPro"/>
</dbReference>
<accession>A0A291GSU3</accession>
<evidence type="ECO:0000313" key="3">
    <source>
        <dbReference type="Proteomes" id="UP000218165"/>
    </source>
</evidence>
<dbReference type="Gene3D" id="3.40.630.30">
    <property type="match status" value="1"/>
</dbReference>
<dbReference type="CDD" id="cd04301">
    <property type="entry name" value="NAT_SF"/>
    <property type="match status" value="1"/>
</dbReference>
<dbReference type="Pfam" id="PF00583">
    <property type="entry name" value="Acetyltransf_1"/>
    <property type="match status" value="1"/>
</dbReference>
<dbReference type="Proteomes" id="UP000218165">
    <property type="component" value="Chromosome"/>
</dbReference>
<organism evidence="2 3">
    <name type="scientific">Brachybacterium vulturis</name>
    <dbReference type="NCBI Taxonomy" id="2017484"/>
    <lineage>
        <taxon>Bacteria</taxon>
        <taxon>Bacillati</taxon>
        <taxon>Actinomycetota</taxon>
        <taxon>Actinomycetes</taxon>
        <taxon>Micrococcales</taxon>
        <taxon>Dermabacteraceae</taxon>
        <taxon>Brachybacterium</taxon>
    </lineage>
</organism>
<evidence type="ECO:0000259" key="1">
    <source>
        <dbReference type="PROSITE" id="PS51186"/>
    </source>
</evidence>
<reference evidence="3" key="1">
    <citation type="submission" date="2017-09" db="EMBL/GenBank/DDBJ databases">
        <title>Brachybacterium sp. VM2412.</title>
        <authorList>
            <person name="Tak E.J."/>
            <person name="Bae J.-W."/>
        </authorList>
    </citation>
    <scope>NUCLEOTIDE SEQUENCE [LARGE SCALE GENOMIC DNA]</scope>
    <source>
        <strain evidence="3">VM2412</strain>
    </source>
</reference>
<evidence type="ECO:0000313" key="2">
    <source>
        <dbReference type="EMBL" id="ATG53308.1"/>
    </source>
</evidence>
<dbReference type="SUPFAM" id="SSF55729">
    <property type="entry name" value="Acyl-CoA N-acyltransferases (Nat)"/>
    <property type="match status" value="1"/>
</dbReference>
<sequence length="148" mass="16245">MWPSVFGPVADEHQWRTGFWEQHRGRADFRLITAEGGDSLLGFAWGCTGERGQWWADMVHAAIEADADDWVGGHFEVVELAVGPEHRGSGLGGALFDALLADLEHDRALLQTDVDPDGAGHRLYRRRGWTVLGELSPGKVIMGTRLAA</sequence>
<dbReference type="PROSITE" id="PS51186">
    <property type="entry name" value="GNAT"/>
    <property type="match status" value="1"/>
</dbReference>
<feature type="domain" description="N-acetyltransferase" evidence="1">
    <location>
        <begin position="1"/>
        <end position="147"/>
    </location>
</feature>
<protein>
    <recommendedName>
        <fullName evidence="1">N-acetyltransferase domain-containing protein</fullName>
    </recommendedName>
</protein>
<dbReference type="EMBL" id="CP023563">
    <property type="protein sequence ID" value="ATG53308.1"/>
    <property type="molecule type" value="Genomic_DNA"/>
</dbReference>
<proteinExistence type="predicted"/>
<dbReference type="InterPro" id="IPR000182">
    <property type="entry name" value="GNAT_dom"/>
</dbReference>
<dbReference type="InterPro" id="IPR016181">
    <property type="entry name" value="Acyl_CoA_acyltransferase"/>
</dbReference>
<dbReference type="KEGG" id="brz:CFK38_16045"/>